<gene>
    <name evidence="7" type="ORF">M3202_09640</name>
</gene>
<dbReference type="Pfam" id="PF03446">
    <property type="entry name" value="NAD_binding_2"/>
    <property type="match status" value="1"/>
</dbReference>
<dbReference type="RefSeq" id="WP_251223134.1">
    <property type="nucleotide sequence ID" value="NZ_JAMBOL010000007.1"/>
</dbReference>
<dbReference type="SUPFAM" id="SSF51735">
    <property type="entry name" value="NAD(P)-binding Rossmann-fold domains"/>
    <property type="match status" value="1"/>
</dbReference>
<feature type="active site" evidence="4">
    <location>
        <position position="172"/>
    </location>
</feature>
<keyword evidence="8" id="KW-1185">Reference proteome</keyword>
<dbReference type="Gene3D" id="3.40.50.720">
    <property type="entry name" value="NAD(P)-binding Rossmann-like Domain"/>
    <property type="match status" value="1"/>
</dbReference>
<keyword evidence="2" id="KW-0560">Oxidoreductase</keyword>
<dbReference type="GO" id="GO:0051287">
    <property type="term" value="F:NAD binding"/>
    <property type="evidence" value="ECO:0007669"/>
    <property type="project" value="InterPro"/>
</dbReference>
<evidence type="ECO:0000259" key="6">
    <source>
        <dbReference type="Pfam" id="PF14833"/>
    </source>
</evidence>
<dbReference type="PANTHER" id="PTHR43060:SF15">
    <property type="entry name" value="3-HYDROXYISOBUTYRATE DEHYDROGENASE-LIKE 1, MITOCHONDRIAL-RELATED"/>
    <property type="match status" value="1"/>
</dbReference>
<dbReference type="InterPro" id="IPR008927">
    <property type="entry name" value="6-PGluconate_DH-like_C_sf"/>
</dbReference>
<dbReference type="InterPro" id="IPR036291">
    <property type="entry name" value="NAD(P)-bd_dom_sf"/>
</dbReference>
<protein>
    <submittedName>
        <fullName evidence="7">NAD(P)-dependent oxidoreductase</fullName>
    </submittedName>
</protein>
<comment type="similarity">
    <text evidence="1">Belongs to the HIBADH-related family.</text>
</comment>
<dbReference type="InterPro" id="IPR029154">
    <property type="entry name" value="HIBADH-like_NADP-bd"/>
</dbReference>
<dbReference type="EMBL" id="JAMBOL010000007">
    <property type="protein sequence ID" value="MCM3714348.1"/>
    <property type="molecule type" value="Genomic_DNA"/>
</dbReference>
<proteinExistence type="inferred from homology"/>
<dbReference type="SUPFAM" id="SSF48179">
    <property type="entry name" value="6-phosphogluconate dehydrogenase C-terminal domain-like"/>
    <property type="match status" value="1"/>
</dbReference>
<feature type="domain" description="3-hydroxyisobutyrate dehydrogenase-like NAD-binding" evidence="6">
    <location>
        <begin position="166"/>
        <end position="286"/>
    </location>
</feature>
<comment type="caution">
    <text evidence="7">The sequence shown here is derived from an EMBL/GenBank/DDBJ whole genome shotgun (WGS) entry which is preliminary data.</text>
</comment>
<evidence type="ECO:0000259" key="5">
    <source>
        <dbReference type="Pfam" id="PF03446"/>
    </source>
</evidence>
<evidence type="ECO:0000313" key="7">
    <source>
        <dbReference type="EMBL" id="MCM3714348.1"/>
    </source>
</evidence>
<evidence type="ECO:0000313" key="8">
    <source>
        <dbReference type="Proteomes" id="UP001139179"/>
    </source>
</evidence>
<evidence type="ECO:0000256" key="1">
    <source>
        <dbReference type="ARBA" id="ARBA00009080"/>
    </source>
</evidence>
<dbReference type="GO" id="GO:0050661">
    <property type="term" value="F:NADP binding"/>
    <property type="evidence" value="ECO:0007669"/>
    <property type="project" value="InterPro"/>
</dbReference>
<dbReference type="InterPro" id="IPR013328">
    <property type="entry name" value="6PGD_dom2"/>
</dbReference>
<dbReference type="Proteomes" id="UP001139179">
    <property type="component" value="Unassembled WGS sequence"/>
</dbReference>
<dbReference type="Gene3D" id="1.10.1040.10">
    <property type="entry name" value="N-(1-d-carboxylethyl)-l-norvaline Dehydrogenase, domain 2"/>
    <property type="match status" value="1"/>
</dbReference>
<organism evidence="7 8">
    <name type="scientific">Halalkalibacter oceani</name>
    <dbReference type="NCBI Taxonomy" id="1653776"/>
    <lineage>
        <taxon>Bacteria</taxon>
        <taxon>Bacillati</taxon>
        <taxon>Bacillota</taxon>
        <taxon>Bacilli</taxon>
        <taxon>Bacillales</taxon>
        <taxon>Bacillaceae</taxon>
        <taxon>Halalkalibacter</taxon>
    </lineage>
</organism>
<dbReference type="AlphaFoldDB" id="A0A9X2DPZ1"/>
<dbReference type="PANTHER" id="PTHR43060">
    <property type="entry name" value="3-HYDROXYISOBUTYRATE DEHYDROGENASE-LIKE 1, MITOCHONDRIAL-RELATED"/>
    <property type="match status" value="1"/>
</dbReference>
<name>A0A9X2DPZ1_9BACI</name>
<accession>A0A9X2DPZ1</accession>
<dbReference type="InterPro" id="IPR006115">
    <property type="entry name" value="6PGDH_NADP-bd"/>
</dbReference>
<dbReference type="PIRSF" id="PIRSF000103">
    <property type="entry name" value="HIBADH"/>
    <property type="match status" value="1"/>
</dbReference>
<dbReference type="Pfam" id="PF14833">
    <property type="entry name" value="NAD_binding_11"/>
    <property type="match status" value="1"/>
</dbReference>
<dbReference type="InterPro" id="IPR015815">
    <property type="entry name" value="HIBADH-related"/>
</dbReference>
<feature type="domain" description="6-phosphogluconate dehydrogenase NADP-binding" evidence="5">
    <location>
        <begin position="4"/>
        <end position="162"/>
    </location>
</feature>
<evidence type="ECO:0000256" key="4">
    <source>
        <dbReference type="PIRSR" id="PIRSR000103-1"/>
    </source>
</evidence>
<dbReference type="GO" id="GO:0016491">
    <property type="term" value="F:oxidoreductase activity"/>
    <property type="evidence" value="ECO:0007669"/>
    <property type="project" value="UniProtKB-KW"/>
</dbReference>
<sequence length="290" mass="31139">MTQTVGFIGTGVMGKGMIRNLMKAGYTLHVYTRTKAKAEELLAEGAIWKETPAELAAASDVVITIVGYPRDVEEIYLGENGIVEQAKAGSYIIDMTTSSPRLAVDIYQKAKEKQLYALDAPVSGGDIGARDGKLSIMVGGDEEAFQAVKPIFEAMGTNIRYQGEAGAGQHTKLANQIAIAGNMLGVCEAMVYAEKAGLDQHKVLTSITTGAAGSWSLSNLAPKMIDGDFAPGFYVKHFIKDMTIALESAEEMGLLTPALKQAKTMYEELAAMGEENSGTQALYRWYQSKS</sequence>
<reference evidence="7" key="1">
    <citation type="submission" date="2022-05" db="EMBL/GenBank/DDBJ databases">
        <title>Comparative Genomics of Spacecraft Associated Microbes.</title>
        <authorList>
            <person name="Tran M.T."/>
            <person name="Wright A."/>
            <person name="Seuylemezian A."/>
            <person name="Eisen J."/>
            <person name="Coil D."/>
        </authorList>
    </citation>
    <scope>NUCLEOTIDE SEQUENCE</scope>
    <source>
        <strain evidence="7">214.1.1</strain>
    </source>
</reference>
<keyword evidence="3" id="KW-0520">NAD</keyword>
<evidence type="ECO:0000256" key="2">
    <source>
        <dbReference type="ARBA" id="ARBA00023002"/>
    </source>
</evidence>
<evidence type="ECO:0000256" key="3">
    <source>
        <dbReference type="ARBA" id="ARBA00023027"/>
    </source>
</evidence>